<dbReference type="SUPFAM" id="SSF53383">
    <property type="entry name" value="PLP-dependent transferases"/>
    <property type="match status" value="1"/>
</dbReference>
<dbReference type="InterPro" id="IPR000653">
    <property type="entry name" value="DegT/StrS_aminotransferase"/>
</dbReference>
<sequence>MSNYLPFSRPYFDEKESQAILKVLESGWITTGTYNQQLEEHFAHLLKAKHAIALSSATAGMHLTLYALGIGPGDEVITPSMTWVSTANMIRLVGADPIFVDIDINTLLISTDAIKKAITKRTKAIIPVHFAGVPCNLEEIYQIGKDYGIQIIEDAAHAIGSVYKNEIIGQRGTAIFSLHAIKNITCAEGGIVVTDNNVLAKRLRQLKFHGIAQTDIDQVTRQRKPTAEVIEPGFKYNLSDLHAAIGCVQIEKLNYINRKRALLAEHYLKKIDTEYYTPLSIPNYDHLHAWHLFIIRINTSLLSCSREDLMNFLKEHGIHTGLHFKAIHTHRYYQKHLNTNTQSPNNLTNTEWNDSRILSLPLFPDMTVEDADRVINILDLFTRSRNVLK</sequence>
<dbReference type="CDD" id="cd00616">
    <property type="entry name" value="AHBA_syn"/>
    <property type="match status" value="1"/>
</dbReference>
<dbReference type="Proteomes" id="UP000242642">
    <property type="component" value="Unassembled WGS sequence"/>
</dbReference>
<dbReference type="GO" id="GO:0000271">
    <property type="term" value="P:polysaccharide biosynthetic process"/>
    <property type="evidence" value="ECO:0007669"/>
    <property type="project" value="TreeGrafter"/>
</dbReference>
<evidence type="ECO:0000313" key="6">
    <source>
        <dbReference type="Proteomes" id="UP000242642"/>
    </source>
</evidence>
<keyword evidence="5" id="KW-0032">Aminotransferase</keyword>
<dbReference type="PIRSF" id="PIRSF000390">
    <property type="entry name" value="PLP_StrS"/>
    <property type="match status" value="1"/>
</dbReference>
<dbReference type="Gene3D" id="3.90.1150.10">
    <property type="entry name" value="Aspartate Aminotransferase, domain 1"/>
    <property type="match status" value="1"/>
</dbReference>
<evidence type="ECO:0000256" key="1">
    <source>
        <dbReference type="ARBA" id="ARBA00022898"/>
    </source>
</evidence>
<gene>
    <name evidence="5" type="ORF">SAMN02583745_01330</name>
</gene>
<dbReference type="AlphaFoldDB" id="A0A1I0BMV1"/>
<dbReference type="Gene3D" id="3.40.640.10">
    <property type="entry name" value="Type I PLP-dependent aspartate aminotransferase-like (Major domain)"/>
    <property type="match status" value="1"/>
</dbReference>
<dbReference type="InterPro" id="IPR015424">
    <property type="entry name" value="PyrdxlP-dep_Trfase"/>
</dbReference>
<dbReference type="InterPro" id="IPR015422">
    <property type="entry name" value="PyrdxlP-dep_Trfase_small"/>
</dbReference>
<dbReference type="STRING" id="1123402.SAMN02583745_01330"/>
<dbReference type="RefSeq" id="WP_093318840.1">
    <property type="nucleotide sequence ID" value="NZ_FOHV01000008.1"/>
</dbReference>
<dbReference type="GO" id="GO:0008483">
    <property type="term" value="F:transaminase activity"/>
    <property type="evidence" value="ECO:0007669"/>
    <property type="project" value="UniProtKB-KW"/>
</dbReference>
<feature type="modified residue" description="N6-(pyridoxal phosphate)lysine" evidence="3">
    <location>
        <position position="182"/>
    </location>
</feature>
<keyword evidence="6" id="KW-1185">Reference proteome</keyword>
<protein>
    <submittedName>
        <fullName evidence="5">UDP-4-amino-4-deoxy-L-arabinose-oxoglutarate aminotransferase</fullName>
    </submittedName>
</protein>
<dbReference type="PANTHER" id="PTHR30244">
    <property type="entry name" value="TRANSAMINASE"/>
    <property type="match status" value="1"/>
</dbReference>
<feature type="active site" description="Proton acceptor" evidence="2">
    <location>
        <position position="182"/>
    </location>
</feature>
<organism evidence="5 6">
    <name type="scientific">Thorsellia anophelis DSM 18579</name>
    <dbReference type="NCBI Taxonomy" id="1123402"/>
    <lineage>
        <taxon>Bacteria</taxon>
        <taxon>Pseudomonadati</taxon>
        <taxon>Pseudomonadota</taxon>
        <taxon>Gammaproteobacteria</taxon>
        <taxon>Enterobacterales</taxon>
        <taxon>Thorselliaceae</taxon>
        <taxon>Thorsellia</taxon>
    </lineage>
</organism>
<dbReference type="OrthoDB" id="9804264at2"/>
<comment type="similarity">
    <text evidence="4">Belongs to the DegT/DnrJ/EryC1 family.</text>
</comment>
<accession>A0A1I0BMV1</accession>
<dbReference type="EMBL" id="FOHV01000008">
    <property type="protein sequence ID" value="SET08325.1"/>
    <property type="molecule type" value="Genomic_DNA"/>
</dbReference>
<evidence type="ECO:0000256" key="4">
    <source>
        <dbReference type="RuleBase" id="RU004508"/>
    </source>
</evidence>
<reference evidence="6" key="1">
    <citation type="submission" date="2016-10" db="EMBL/GenBank/DDBJ databases">
        <authorList>
            <person name="Varghese N."/>
            <person name="Submissions S."/>
        </authorList>
    </citation>
    <scope>NUCLEOTIDE SEQUENCE [LARGE SCALE GENOMIC DNA]</scope>
    <source>
        <strain evidence="6">DSM 18579</strain>
    </source>
</reference>
<proteinExistence type="inferred from homology"/>
<name>A0A1I0BMV1_9GAMM</name>
<dbReference type="InterPro" id="IPR015421">
    <property type="entry name" value="PyrdxlP-dep_Trfase_major"/>
</dbReference>
<evidence type="ECO:0000313" key="5">
    <source>
        <dbReference type="EMBL" id="SET08325.1"/>
    </source>
</evidence>
<dbReference type="GO" id="GO:0030170">
    <property type="term" value="F:pyridoxal phosphate binding"/>
    <property type="evidence" value="ECO:0007669"/>
    <property type="project" value="TreeGrafter"/>
</dbReference>
<evidence type="ECO:0000256" key="3">
    <source>
        <dbReference type="PIRSR" id="PIRSR000390-2"/>
    </source>
</evidence>
<evidence type="ECO:0000256" key="2">
    <source>
        <dbReference type="PIRSR" id="PIRSR000390-1"/>
    </source>
</evidence>
<keyword evidence="1 3" id="KW-0663">Pyridoxal phosphate</keyword>
<dbReference type="PANTHER" id="PTHR30244:SF41">
    <property type="entry name" value="UDP-4-AMINO-4-DEOXY-L-ARABINOSE--OXOGLUTARATE AMINOTRANSFERASE"/>
    <property type="match status" value="1"/>
</dbReference>
<keyword evidence="5" id="KW-0808">Transferase</keyword>
<dbReference type="Pfam" id="PF01041">
    <property type="entry name" value="DegT_DnrJ_EryC1"/>
    <property type="match status" value="1"/>
</dbReference>